<keyword evidence="2" id="KW-1185">Reference proteome</keyword>
<accession>A0A8W8HXG4</accession>
<evidence type="ECO:0000313" key="1">
    <source>
        <dbReference type="EnsemblMetazoa" id="G11396.1:cds"/>
    </source>
</evidence>
<dbReference type="AlphaFoldDB" id="A0A8W8HXG4"/>
<organism evidence="1 2">
    <name type="scientific">Magallana gigas</name>
    <name type="common">Pacific oyster</name>
    <name type="synonym">Crassostrea gigas</name>
    <dbReference type="NCBI Taxonomy" id="29159"/>
    <lineage>
        <taxon>Eukaryota</taxon>
        <taxon>Metazoa</taxon>
        <taxon>Spiralia</taxon>
        <taxon>Lophotrochozoa</taxon>
        <taxon>Mollusca</taxon>
        <taxon>Bivalvia</taxon>
        <taxon>Autobranchia</taxon>
        <taxon>Pteriomorphia</taxon>
        <taxon>Ostreida</taxon>
        <taxon>Ostreoidea</taxon>
        <taxon>Ostreidae</taxon>
        <taxon>Magallana</taxon>
    </lineage>
</organism>
<evidence type="ECO:0000313" key="2">
    <source>
        <dbReference type="Proteomes" id="UP000005408"/>
    </source>
</evidence>
<proteinExistence type="predicted"/>
<dbReference type="EnsemblMetazoa" id="G11396.1">
    <property type="protein sequence ID" value="G11396.1:cds"/>
    <property type="gene ID" value="G11396"/>
</dbReference>
<sequence>MIMKENDENSHCHGKLSLISVSGHTAIVSGGNNFLIKMMNLSDSQLQWACDHLGHTKAVHLNHYRQLSGYLERVQIAKLMIVHDMNLTGELKGKTLADKELNEAVLKKTSGDNWRCRRSSGAPEF</sequence>
<dbReference type="Proteomes" id="UP000005408">
    <property type="component" value="Unassembled WGS sequence"/>
</dbReference>
<name>A0A8W8HXG4_MAGGI</name>
<reference evidence="1" key="1">
    <citation type="submission" date="2022-08" db="UniProtKB">
        <authorList>
            <consortium name="EnsemblMetazoa"/>
        </authorList>
    </citation>
    <scope>IDENTIFICATION</scope>
    <source>
        <strain evidence="1">05x7-T-G4-1.051#20</strain>
    </source>
</reference>
<protein>
    <submittedName>
        <fullName evidence="1">Uncharacterized protein</fullName>
    </submittedName>
</protein>